<protein>
    <recommendedName>
        <fullName evidence="3">Glucokinase</fullName>
        <ecNumber evidence="2">2.7.1.2</ecNumber>
    </recommendedName>
    <alternativeName>
        <fullName evidence="8">Glucose kinase</fullName>
    </alternativeName>
</protein>
<accession>A0A395XPU7</accession>
<dbReference type="InterPro" id="IPR004654">
    <property type="entry name" value="ROK_glcA"/>
</dbReference>
<dbReference type="PANTHER" id="PTHR18964:SF149">
    <property type="entry name" value="BIFUNCTIONAL UDP-N-ACETYLGLUCOSAMINE 2-EPIMERASE_N-ACETYLMANNOSAMINE KINASE"/>
    <property type="match status" value="1"/>
</dbReference>
<evidence type="ECO:0000313" key="10">
    <source>
        <dbReference type="Proteomes" id="UP000266376"/>
    </source>
</evidence>
<dbReference type="GO" id="GO:0006096">
    <property type="term" value="P:glycolytic process"/>
    <property type="evidence" value="ECO:0007669"/>
    <property type="project" value="InterPro"/>
</dbReference>
<evidence type="ECO:0000256" key="5">
    <source>
        <dbReference type="ARBA" id="ARBA00022741"/>
    </source>
</evidence>
<dbReference type="InterPro" id="IPR043129">
    <property type="entry name" value="ATPase_NBD"/>
</dbReference>
<dbReference type="Proteomes" id="UP000266376">
    <property type="component" value="Unassembled WGS sequence"/>
</dbReference>
<dbReference type="Pfam" id="PF00480">
    <property type="entry name" value="ROK"/>
    <property type="match status" value="1"/>
</dbReference>
<dbReference type="PROSITE" id="PS01125">
    <property type="entry name" value="ROK"/>
    <property type="match status" value="1"/>
</dbReference>
<dbReference type="GO" id="GO:0005737">
    <property type="term" value="C:cytoplasm"/>
    <property type="evidence" value="ECO:0007669"/>
    <property type="project" value="InterPro"/>
</dbReference>
<proteinExistence type="inferred from homology"/>
<evidence type="ECO:0000256" key="6">
    <source>
        <dbReference type="ARBA" id="ARBA00022777"/>
    </source>
</evidence>
<gene>
    <name evidence="9" type="ORF">DWV67_06620</name>
</gene>
<evidence type="ECO:0000256" key="4">
    <source>
        <dbReference type="ARBA" id="ARBA00022679"/>
    </source>
</evidence>
<dbReference type="NCBIfam" id="TIGR00744">
    <property type="entry name" value="ROK_glcA_fam"/>
    <property type="match status" value="1"/>
</dbReference>
<comment type="similarity">
    <text evidence="1">Belongs to the ROK (NagC/XylR) family.</text>
</comment>
<evidence type="ECO:0000256" key="7">
    <source>
        <dbReference type="ARBA" id="ARBA00022840"/>
    </source>
</evidence>
<dbReference type="SUPFAM" id="SSF53067">
    <property type="entry name" value="Actin-like ATPase domain"/>
    <property type="match status" value="1"/>
</dbReference>
<evidence type="ECO:0000256" key="1">
    <source>
        <dbReference type="ARBA" id="ARBA00006479"/>
    </source>
</evidence>
<keyword evidence="4" id="KW-0808">Transferase</keyword>
<keyword evidence="5" id="KW-0547">Nucleotide-binding</keyword>
<organism evidence="9 10">
    <name type="scientific">Dorea formicigenerans</name>
    <dbReference type="NCBI Taxonomy" id="39486"/>
    <lineage>
        <taxon>Bacteria</taxon>
        <taxon>Bacillati</taxon>
        <taxon>Bacillota</taxon>
        <taxon>Clostridia</taxon>
        <taxon>Lachnospirales</taxon>
        <taxon>Lachnospiraceae</taxon>
        <taxon>Dorea</taxon>
    </lineage>
</organism>
<keyword evidence="6" id="KW-0418">Kinase</keyword>
<dbReference type="AlphaFoldDB" id="A0A395XPU7"/>
<dbReference type="PANTHER" id="PTHR18964">
    <property type="entry name" value="ROK (REPRESSOR, ORF, KINASE) FAMILY"/>
    <property type="match status" value="1"/>
</dbReference>
<evidence type="ECO:0000256" key="2">
    <source>
        <dbReference type="ARBA" id="ARBA00012323"/>
    </source>
</evidence>
<keyword evidence="7" id="KW-0067">ATP-binding</keyword>
<reference evidence="9 10" key="1">
    <citation type="submission" date="2018-08" db="EMBL/GenBank/DDBJ databases">
        <title>A genome reference for cultivated species of the human gut microbiota.</title>
        <authorList>
            <person name="Zou Y."/>
            <person name="Xue W."/>
            <person name="Luo G."/>
        </authorList>
    </citation>
    <scope>NUCLEOTIDE SEQUENCE [LARGE SCALE GENOMIC DNA]</scope>
    <source>
        <strain evidence="9 10">AF12-11</strain>
    </source>
</reference>
<evidence type="ECO:0000256" key="3">
    <source>
        <dbReference type="ARBA" id="ARBA00014701"/>
    </source>
</evidence>
<dbReference type="EMBL" id="QSAJ01000012">
    <property type="protein sequence ID" value="RGW54086.1"/>
    <property type="molecule type" value="Genomic_DNA"/>
</dbReference>
<dbReference type="GO" id="GO:0005524">
    <property type="term" value="F:ATP binding"/>
    <property type="evidence" value="ECO:0007669"/>
    <property type="project" value="UniProtKB-KW"/>
</dbReference>
<sequence length="316" mass="33474">MKYCFGADVGGTTIKLGLFTVDGEILDKWEIITRTENDGESILQDIATALKEKIQEKAISAEEVIGIGMGIPAPVNSEGIVKKTANLGWGYKEVKKELENLTGWQVVVGNDANVAALGEMWKGAGHGEKNMVMVTLGTGVGGGVIMGGRPLIGANGAGGEIGHICVNYFEEKCCGCGKKGCLEQYASATGIARIAREHLAADKKDSILQTYDLDKIDAKIVFDALKEGDQLAVDVVEEFGEYLAKGLADVAVVVDPSLFVIGGGVSKAGEILLTYIEKYYRKRAFFANKDTQFAIASLGNDAGICGAAKLILDSQV</sequence>
<dbReference type="EC" id="2.7.1.2" evidence="2"/>
<dbReference type="InterPro" id="IPR049874">
    <property type="entry name" value="ROK_cs"/>
</dbReference>
<evidence type="ECO:0000256" key="8">
    <source>
        <dbReference type="ARBA" id="ARBA00032386"/>
    </source>
</evidence>
<evidence type="ECO:0000313" key="9">
    <source>
        <dbReference type="EMBL" id="RGW54086.1"/>
    </source>
</evidence>
<dbReference type="InterPro" id="IPR000600">
    <property type="entry name" value="ROK"/>
</dbReference>
<dbReference type="GO" id="GO:0004340">
    <property type="term" value="F:glucokinase activity"/>
    <property type="evidence" value="ECO:0007669"/>
    <property type="project" value="UniProtKB-EC"/>
</dbReference>
<dbReference type="Gene3D" id="3.30.420.40">
    <property type="match status" value="2"/>
</dbReference>
<comment type="caution">
    <text evidence="9">The sequence shown here is derived from an EMBL/GenBank/DDBJ whole genome shotgun (WGS) entry which is preliminary data.</text>
</comment>
<name>A0A395XPU7_9FIRM</name>